<dbReference type="GO" id="GO:0006935">
    <property type="term" value="P:chemotaxis"/>
    <property type="evidence" value="ECO:0007669"/>
    <property type="project" value="InterPro"/>
</dbReference>
<dbReference type="SMART" id="SM00304">
    <property type="entry name" value="HAMP"/>
    <property type="match status" value="1"/>
</dbReference>
<sequence length="553" mass="56817">MTPRNLFDAGAAEMTQATKARRGGFSSLGVGPKILVAVAVMALVAVVTGAVAWSRLGTLDDKVQNVKSTNISRLNNLVEMESAVAAMFRGFFLYNLPNIPAAEKAAHKQTTKDAEASLDEALAAYSSTEDKSQTWKTQVATFQEAWTNYKTLANTFILGDAPPSGFTLPTGAAIVPAFNNAETAMNNAIAELGALERSQAEAAATSATETASGARTLIAIVLVTGLIVAVALALWIGQTIARRLGRVRDVLDAVANGDLTRQARVDANDEVGSMAAAVNRATDSVRSTVTALSESARTLSDSSRQLSASAEAIAGNAQETSAQTGVLASASEEVSRNVSAAAAGTDEMGSAIREISQSANDAAGVASRAVDAASATNATVAKLGESSVEIGNVVKVITSIAEQTNLLALNATIEAARAGEAGKGFAVVANEVKDLAQETAKATEDISKRVEAIQADTDSAVAAIEQISGIIAQINDYQMTIASAVEEQTATTNEMSRSIAEASTGSLSIAANVAGVAAAAQTTSATVADTQQSAEELARMSAQLQAIVSRFRV</sequence>
<evidence type="ECO:0000256" key="2">
    <source>
        <dbReference type="ARBA" id="ARBA00022989"/>
    </source>
</evidence>
<dbReference type="InterPro" id="IPR004090">
    <property type="entry name" value="Chemotax_Me-accpt_rcpt"/>
</dbReference>
<dbReference type="PANTHER" id="PTHR32089">
    <property type="entry name" value="METHYL-ACCEPTING CHEMOTAXIS PROTEIN MCPB"/>
    <property type="match status" value="1"/>
</dbReference>
<dbReference type="Proteomes" id="UP000184440">
    <property type="component" value="Unassembled WGS sequence"/>
</dbReference>
<dbReference type="PANTHER" id="PTHR32089:SF112">
    <property type="entry name" value="LYSOZYME-LIKE PROTEIN-RELATED"/>
    <property type="match status" value="1"/>
</dbReference>
<evidence type="ECO:0000313" key="9">
    <source>
        <dbReference type="EMBL" id="SHM23600.1"/>
    </source>
</evidence>
<dbReference type="Pfam" id="PF00015">
    <property type="entry name" value="MCPsignal"/>
    <property type="match status" value="1"/>
</dbReference>
<feature type="domain" description="HAMP" evidence="8">
    <location>
        <begin position="238"/>
        <end position="290"/>
    </location>
</feature>
<feature type="transmembrane region" description="Helical" evidence="6">
    <location>
        <begin position="34"/>
        <end position="53"/>
    </location>
</feature>
<dbReference type="EMBL" id="FRCS01000001">
    <property type="protein sequence ID" value="SHM23600.1"/>
    <property type="molecule type" value="Genomic_DNA"/>
</dbReference>
<evidence type="ECO:0000256" key="5">
    <source>
        <dbReference type="PROSITE-ProRule" id="PRU00284"/>
    </source>
</evidence>
<reference evidence="9 10" key="1">
    <citation type="submission" date="2016-11" db="EMBL/GenBank/DDBJ databases">
        <authorList>
            <person name="Jaros S."/>
            <person name="Januszkiewicz K."/>
            <person name="Wedrychowicz H."/>
        </authorList>
    </citation>
    <scope>NUCLEOTIDE SEQUENCE [LARGE SCALE GENOMIC DNA]</scope>
    <source>
        <strain evidence="9 10">DSM 46144</strain>
    </source>
</reference>
<protein>
    <submittedName>
        <fullName evidence="9">Methyl-accepting chemotaxis sensory transducer</fullName>
    </submittedName>
</protein>
<dbReference type="CDD" id="cd06225">
    <property type="entry name" value="HAMP"/>
    <property type="match status" value="1"/>
</dbReference>
<name>A0A1M7H4Z9_9ACTN</name>
<dbReference type="AlphaFoldDB" id="A0A1M7H4Z9"/>
<keyword evidence="6" id="KW-0472">Membrane</keyword>
<dbReference type="GO" id="GO:0016020">
    <property type="term" value="C:membrane"/>
    <property type="evidence" value="ECO:0007669"/>
    <property type="project" value="InterPro"/>
</dbReference>
<evidence type="ECO:0000256" key="4">
    <source>
        <dbReference type="ARBA" id="ARBA00029447"/>
    </source>
</evidence>
<dbReference type="STRING" id="134849.SAMN05443668_10173"/>
<dbReference type="InterPro" id="IPR024478">
    <property type="entry name" value="HlyB_4HB_MCP"/>
</dbReference>
<comment type="similarity">
    <text evidence="4">Belongs to the methyl-accepting chemotaxis (MCP) protein family.</text>
</comment>
<dbReference type="InterPro" id="IPR004089">
    <property type="entry name" value="MCPsignal_dom"/>
</dbReference>
<dbReference type="GO" id="GO:0007165">
    <property type="term" value="P:signal transduction"/>
    <property type="evidence" value="ECO:0007669"/>
    <property type="project" value="UniProtKB-KW"/>
</dbReference>
<evidence type="ECO:0000313" key="10">
    <source>
        <dbReference type="Proteomes" id="UP000184440"/>
    </source>
</evidence>
<gene>
    <name evidence="9" type="ORF">SAMN05443668_10173</name>
</gene>
<feature type="transmembrane region" description="Helical" evidence="6">
    <location>
        <begin position="217"/>
        <end position="236"/>
    </location>
</feature>
<dbReference type="GO" id="GO:0004888">
    <property type="term" value="F:transmembrane signaling receptor activity"/>
    <property type="evidence" value="ECO:0007669"/>
    <property type="project" value="InterPro"/>
</dbReference>
<dbReference type="SMART" id="SM00283">
    <property type="entry name" value="MA"/>
    <property type="match status" value="1"/>
</dbReference>
<dbReference type="SUPFAM" id="SSF58104">
    <property type="entry name" value="Methyl-accepting chemotaxis protein (MCP) signaling domain"/>
    <property type="match status" value="1"/>
</dbReference>
<dbReference type="PROSITE" id="PS50885">
    <property type="entry name" value="HAMP"/>
    <property type="match status" value="1"/>
</dbReference>
<evidence type="ECO:0000259" key="8">
    <source>
        <dbReference type="PROSITE" id="PS50885"/>
    </source>
</evidence>
<feature type="domain" description="Methyl-accepting transducer" evidence="7">
    <location>
        <begin position="295"/>
        <end position="538"/>
    </location>
</feature>
<evidence type="ECO:0000256" key="1">
    <source>
        <dbReference type="ARBA" id="ARBA00022692"/>
    </source>
</evidence>
<organism evidence="9 10">
    <name type="scientific">Cryptosporangium aurantiacum</name>
    <dbReference type="NCBI Taxonomy" id="134849"/>
    <lineage>
        <taxon>Bacteria</taxon>
        <taxon>Bacillati</taxon>
        <taxon>Actinomycetota</taxon>
        <taxon>Actinomycetes</taxon>
        <taxon>Cryptosporangiales</taxon>
        <taxon>Cryptosporangiaceae</taxon>
        <taxon>Cryptosporangium</taxon>
    </lineage>
</organism>
<keyword evidence="2 6" id="KW-1133">Transmembrane helix</keyword>
<dbReference type="Gene3D" id="1.10.287.950">
    <property type="entry name" value="Methyl-accepting chemotaxis protein"/>
    <property type="match status" value="1"/>
</dbReference>
<evidence type="ECO:0000259" key="7">
    <source>
        <dbReference type="PROSITE" id="PS50111"/>
    </source>
</evidence>
<dbReference type="PROSITE" id="PS50111">
    <property type="entry name" value="CHEMOTAXIS_TRANSDUC_2"/>
    <property type="match status" value="1"/>
</dbReference>
<keyword evidence="1 6" id="KW-0812">Transmembrane</keyword>
<dbReference type="Pfam" id="PF00672">
    <property type="entry name" value="HAMP"/>
    <property type="match status" value="1"/>
</dbReference>
<evidence type="ECO:0000256" key="6">
    <source>
        <dbReference type="SAM" id="Phobius"/>
    </source>
</evidence>
<proteinExistence type="inferred from homology"/>
<keyword evidence="10" id="KW-1185">Reference proteome</keyword>
<dbReference type="Pfam" id="PF12729">
    <property type="entry name" value="4HB_MCP_1"/>
    <property type="match status" value="1"/>
</dbReference>
<evidence type="ECO:0000256" key="3">
    <source>
        <dbReference type="ARBA" id="ARBA00023224"/>
    </source>
</evidence>
<accession>A0A1M7H4Z9</accession>
<keyword evidence="3 5" id="KW-0807">Transducer</keyword>
<dbReference type="PRINTS" id="PR00260">
    <property type="entry name" value="CHEMTRNSDUCR"/>
</dbReference>
<dbReference type="InterPro" id="IPR003660">
    <property type="entry name" value="HAMP_dom"/>
</dbReference>